<dbReference type="KEGG" id="csq:CSCA_1839"/>
<dbReference type="GO" id="GO:0030170">
    <property type="term" value="F:pyridoxal phosphate binding"/>
    <property type="evidence" value="ECO:0007669"/>
    <property type="project" value="InterPro"/>
</dbReference>
<dbReference type="GO" id="GO:0042802">
    <property type="term" value="F:identical protein binding"/>
    <property type="evidence" value="ECO:0007669"/>
    <property type="project" value="TreeGrafter"/>
</dbReference>
<dbReference type="HOGENOM" id="CLU_016922_10_1_9"/>
<dbReference type="CDD" id="cd00610">
    <property type="entry name" value="OAT_like"/>
    <property type="match status" value="1"/>
</dbReference>
<dbReference type="PIRSF" id="PIRSF000521">
    <property type="entry name" value="Transaminase_4ab_Lys_Orn"/>
    <property type="match status" value="1"/>
</dbReference>
<keyword evidence="4 7" id="KW-0808">Transferase</keyword>
<dbReference type="InterPro" id="IPR004636">
    <property type="entry name" value="AcOrn/SuccOrn_fam"/>
</dbReference>
<dbReference type="NCBIfam" id="TIGR00707">
    <property type="entry name" value="argD"/>
    <property type="match status" value="1"/>
</dbReference>
<dbReference type="InterPro" id="IPR015424">
    <property type="entry name" value="PyrdxlP-dep_Trfase"/>
</dbReference>
<dbReference type="STRING" id="1548.CSCA_1839"/>
<comment type="similarity">
    <text evidence="6">Belongs to the class-III pyridoxal-phosphate-dependent aminotransferase family.</text>
</comment>
<evidence type="ECO:0000256" key="3">
    <source>
        <dbReference type="ARBA" id="ARBA00022605"/>
    </source>
</evidence>
<dbReference type="InterPro" id="IPR050103">
    <property type="entry name" value="Class-III_PLP-dep_AT"/>
</dbReference>
<dbReference type="Proteomes" id="UP000033115">
    <property type="component" value="Chromosome"/>
</dbReference>
<evidence type="ECO:0000256" key="6">
    <source>
        <dbReference type="RuleBase" id="RU003560"/>
    </source>
</evidence>
<dbReference type="Gene3D" id="3.40.640.10">
    <property type="entry name" value="Type I PLP-dependent aspartate aminotransferase-like (Major domain)"/>
    <property type="match status" value="1"/>
</dbReference>
<accession>A0A0E3K0F4</accession>
<dbReference type="GO" id="GO:0006526">
    <property type="term" value="P:L-arginine biosynthetic process"/>
    <property type="evidence" value="ECO:0007669"/>
    <property type="project" value="UniProtKB-ARBA"/>
</dbReference>
<dbReference type="FunFam" id="3.40.640.10:FF:000004">
    <property type="entry name" value="Acetylornithine aminotransferase"/>
    <property type="match status" value="1"/>
</dbReference>
<dbReference type="SUPFAM" id="SSF53383">
    <property type="entry name" value="PLP-dependent transferases"/>
    <property type="match status" value="1"/>
</dbReference>
<name>A0A0E3K0F4_CLOSL</name>
<dbReference type="InterPro" id="IPR015421">
    <property type="entry name" value="PyrdxlP-dep_Trfase_major"/>
</dbReference>
<evidence type="ECO:0000313" key="8">
    <source>
        <dbReference type="Proteomes" id="UP000033115"/>
    </source>
</evidence>
<keyword evidence="8" id="KW-1185">Reference proteome</keyword>
<dbReference type="EMBL" id="CP009933">
    <property type="protein sequence ID" value="AKA68964.1"/>
    <property type="molecule type" value="Genomic_DNA"/>
</dbReference>
<keyword evidence="5 6" id="KW-0663">Pyridoxal phosphate</keyword>
<protein>
    <submittedName>
        <fullName evidence="7">Acetylornithine and succinylornithine aminotransferase</fullName>
    </submittedName>
</protein>
<dbReference type="AlphaFoldDB" id="A0A0E3K0F4"/>
<dbReference type="InterPro" id="IPR005814">
    <property type="entry name" value="Aminotrans_3"/>
</dbReference>
<evidence type="ECO:0000256" key="2">
    <source>
        <dbReference type="ARBA" id="ARBA00022576"/>
    </source>
</evidence>
<evidence type="ECO:0000313" key="7">
    <source>
        <dbReference type="EMBL" id="AKA68964.1"/>
    </source>
</evidence>
<keyword evidence="3" id="KW-0028">Amino-acid biosynthesis</keyword>
<evidence type="ECO:0000256" key="1">
    <source>
        <dbReference type="ARBA" id="ARBA00001933"/>
    </source>
</evidence>
<dbReference type="InterPro" id="IPR015422">
    <property type="entry name" value="PyrdxlP-dep_Trfase_small"/>
</dbReference>
<reference evidence="7 8" key="1">
    <citation type="journal article" date="2015" name="J. Biotechnol.">
        <title>Complete genome sequence of a malodorant-producing acetogen, Clostridium scatologenes ATCC 25775(T).</title>
        <authorList>
            <person name="Zhu Z."/>
            <person name="Guo T."/>
            <person name="Zheng H."/>
            <person name="Song T."/>
            <person name="Ouyang P."/>
            <person name="Xie J."/>
        </authorList>
    </citation>
    <scope>NUCLEOTIDE SEQUENCE [LARGE SCALE GENOMIC DNA]</scope>
    <source>
        <strain evidence="7 8">ATCC 25775</strain>
    </source>
</reference>
<gene>
    <name evidence="7" type="ORF">CSCA_1839</name>
</gene>
<evidence type="ECO:0000256" key="5">
    <source>
        <dbReference type="ARBA" id="ARBA00022898"/>
    </source>
</evidence>
<dbReference type="RefSeq" id="WP_029161850.1">
    <property type="nucleotide sequence ID" value="NZ_CP009933.1"/>
</dbReference>
<dbReference type="Pfam" id="PF00202">
    <property type="entry name" value="Aminotran_3"/>
    <property type="match status" value="1"/>
</dbReference>
<keyword evidence="2 7" id="KW-0032">Aminotransferase</keyword>
<dbReference type="PANTHER" id="PTHR11986">
    <property type="entry name" value="AMINOTRANSFERASE CLASS III"/>
    <property type="match status" value="1"/>
</dbReference>
<dbReference type="NCBIfam" id="NF002325">
    <property type="entry name" value="PRK01278.1"/>
    <property type="match status" value="1"/>
</dbReference>
<sequence length="412" mass="45449">MKLKDKNLTEKDVKALVKKYMIDTYERYDFVCVRAKGMYLYNDKGEKYLDFYGGIAVNSAGNCNEKVVAAIKEQVEDVIHTFNYPYTVPQALLAEKICKTIGMDKIFYQNSGTEANEAMIKMARKYGVEKYGKNKYHIITAKNSFHGRTYGALTATGQPDNACQIGLKPMLPGFSYANFNDLKSFKALVTEDTIAIMIEPVQGEGGVIPATQEFMDGIKALCDEKDLLLLLDEVQTGWCRTGSIMAYMDYGIKPDIVSMAKAMGGGMPISAICATKEVAKAFSIGSHGTTYGGNPVCCSASLAQINELLDKHLAQNAKTIGNYFMDKLKTLPYIKDVRGKGLLVGVEFDEPVGKDIKHGCLDRKMLVTLIGDSVIRMVPPLIATKEHCDKAYEILKASAEAAYRTLQLKNVV</sequence>
<dbReference type="Gene3D" id="3.90.1150.10">
    <property type="entry name" value="Aspartate Aminotransferase, domain 1"/>
    <property type="match status" value="1"/>
</dbReference>
<dbReference type="PANTHER" id="PTHR11986:SF79">
    <property type="entry name" value="ACETYLORNITHINE AMINOTRANSFERASE, MITOCHONDRIAL"/>
    <property type="match status" value="1"/>
</dbReference>
<dbReference type="GO" id="GO:0008483">
    <property type="term" value="F:transaminase activity"/>
    <property type="evidence" value="ECO:0007669"/>
    <property type="project" value="UniProtKB-KW"/>
</dbReference>
<comment type="cofactor">
    <cofactor evidence="1">
        <name>pyridoxal 5'-phosphate</name>
        <dbReference type="ChEBI" id="CHEBI:597326"/>
    </cofactor>
</comment>
<organism evidence="7 8">
    <name type="scientific">Clostridium scatologenes</name>
    <dbReference type="NCBI Taxonomy" id="1548"/>
    <lineage>
        <taxon>Bacteria</taxon>
        <taxon>Bacillati</taxon>
        <taxon>Bacillota</taxon>
        <taxon>Clostridia</taxon>
        <taxon>Eubacteriales</taxon>
        <taxon>Clostridiaceae</taxon>
        <taxon>Clostridium</taxon>
    </lineage>
</organism>
<proteinExistence type="inferred from homology"/>
<evidence type="ECO:0000256" key="4">
    <source>
        <dbReference type="ARBA" id="ARBA00022679"/>
    </source>
</evidence>